<dbReference type="AlphaFoldDB" id="A0AAE1CY98"/>
<keyword evidence="2" id="KW-1185">Reference proteome</keyword>
<proteinExistence type="predicted"/>
<dbReference type="Proteomes" id="UP001283361">
    <property type="component" value="Unassembled WGS sequence"/>
</dbReference>
<comment type="caution">
    <text evidence="1">The sequence shown here is derived from an EMBL/GenBank/DDBJ whole genome shotgun (WGS) entry which is preliminary data.</text>
</comment>
<protein>
    <submittedName>
        <fullName evidence="1">Uncharacterized protein</fullName>
    </submittedName>
</protein>
<organism evidence="1 2">
    <name type="scientific">Elysia crispata</name>
    <name type="common">lettuce slug</name>
    <dbReference type="NCBI Taxonomy" id="231223"/>
    <lineage>
        <taxon>Eukaryota</taxon>
        <taxon>Metazoa</taxon>
        <taxon>Spiralia</taxon>
        <taxon>Lophotrochozoa</taxon>
        <taxon>Mollusca</taxon>
        <taxon>Gastropoda</taxon>
        <taxon>Heterobranchia</taxon>
        <taxon>Euthyneura</taxon>
        <taxon>Panpulmonata</taxon>
        <taxon>Sacoglossa</taxon>
        <taxon>Placobranchoidea</taxon>
        <taxon>Plakobranchidae</taxon>
        <taxon>Elysia</taxon>
    </lineage>
</organism>
<evidence type="ECO:0000313" key="1">
    <source>
        <dbReference type="EMBL" id="KAK3744693.1"/>
    </source>
</evidence>
<gene>
    <name evidence="1" type="ORF">RRG08_062342</name>
</gene>
<sequence>MTGPVQSEPPVSLASPRSALPITAGFLLSRNLWRGVDQPSLEQSPSRLAANQTPLTRHALSDRPIYCISQSEVLRSSRGVLSRLGIPGSQDQRIFWCRTSDMGTCLEQLSDRCMLCIEADVLKRSTSVFVSLAFNKMYENLMSEIGLMQKCFFWTRYAQSKNLMMSEKNEEDPEGVHCLSHFQSLSSATFRFTASPRLNEQRPPPKKLQTGN</sequence>
<evidence type="ECO:0000313" key="2">
    <source>
        <dbReference type="Proteomes" id="UP001283361"/>
    </source>
</evidence>
<reference evidence="1" key="1">
    <citation type="journal article" date="2023" name="G3 (Bethesda)">
        <title>A reference genome for the long-term kleptoplast-retaining sea slug Elysia crispata morphotype clarki.</title>
        <authorList>
            <person name="Eastman K.E."/>
            <person name="Pendleton A.L."/>
            <person name="Shaikh M.A."/>
            <person name="Suttiyut T."/>
            <person name="Ogas R."/>
            <person name="Tomko P."/>
            <person name="Gavelis G."/>
            <person name="Widhalm J.R."/>
            <person name="Wisecaver J.H."/>
        </authorList>
    </citation>
    <scope>NUCLEOTIDE SEQUENCE</scope>
    <source>
        <strain evidence="1">ECLA1</strain>
    </source>
</reference>
<name>A0AAE1CY98_9GAST</name>
<dbReference type="EMBL" id="JAWDGP010006253">
    <property type="protein sequence ID" value="KAK3744693.1"/>
    <property type="molecule type" value="Genomic_DNA"/>
</dbReference>
<accession>A0AAE1CY98</accession>